<evidence type="ECO:0000313" key="2">
    <source>
        <dbReference type="EMBL" id="KAF5901880.1"/>
    </source>
</evidence>
<sequence length="178" mass="20297">TTRESLQSNPVSRPQLVCIPPLTQLSPPDKLSFLNAALRACLCQLDQAIIREDDMFPNTPEDEYRKQRTTVRERLNYLVLSTQGEKRVDAQTKDFVDSGTFALKQWVLQVLQDLVHWSNETAETLQTLPAPKAQRQPRTRRATGMMNKNHQTAETCQPSPAAKVKKPTKIRTTTRNKK</sequence>
<dbReference type="GO" id="GO:0043524">
    <property type="term" value="P:negative regulation of neuron apoptotic process"/>
    <property type="evidence" value="ECO:0007669"/>
    <property type="project" value="InterPro"/>
</dbReference>
<organism evidence="2 3">
    <name type="scientific">Clarias magur</name>
    <name type="common">Asian catfish</name>
    <name type="synonym">Macropteronotus magur</name>
    <dbReference type="NCBI Taxonomy" id="1594786"/>
    <lineage>
        <taxon>Eukaryota</taxon>
        <taxon>Metazoa</taxon>
        <taxon>Chordata</taxon>
        <taxon>Craniata</taxon>
        <taxon>Vertebrata</taxon>
        <taxon>Euteleostomi</taxon>
        <taxon>Actinopterygii</taxon>
        <taxon>Neopterygii</taxon>
        <taxon>Teleostei</taxon>
        <taxon>Ostariophysi</taxon>
        <taxon>Siluriformes</taxon>
        <taxon>Clariidae</taxon>
        <taxon>Clarias</taxon>
    </lineage>
</organism>
<feature type="non-terminal residue" evidence="2">
    <location>
        <position position="1"/>
    </location>
</feature>
<dbReference type="AlphaFoldDB" id="A0A8J4USD1"/>
<dbReference type="Gene3D" id="1.20.1250.10">
    <property type="match status" value="1"/>
</dbReference>
<dbReference type="EMBL" id="QNUK01000102">
    <property type="protein sequence ID" value="KAF5901880.1"/>
    <property type="molecule type" value="Genomic_DNA"/>
</dbReference>
<dbReference type="PANTHER" id="PTHR15196">
    <property type="entry name" value="CILIARY NEUROTROPHIC FACTOR"/>
    <property type="match status" value="1"/>
</dbReference>
<feature type="region of interest" description="Disordered" evidence="1">
    <location>
        <begin position="130"/>
        <end position="178"/>
    </location>
</feature>
<dbReference type="PANTHER" id="PTHR15196:SF1">
    <property type="entry name" value="CILIARY NEUROTROPHIC FACTOR"/>
    <property type="match status" value="1"/>
</dbReference>
<comment type="caution">
    <text evidence="2">The sequence shown here is derived from an EMBL/GenBank/DDBJ whole genome shotgun (WGS) entry which is preliminary data.</text>
</comment>
<gene>
    <name evidence="2" type="primary">cntf</name>
    <name evidence="2" type="ORF">DAT39_008395</name>
</gene>
<evidence type="ECO:0000313" key="3">
    <source>
        <dbReference type="Proteomes" id="UP000727407"/>
    </source>
</evidence>
<dbReference type="Proteomes" id="UP000727407">
    <property type="component" value="Unassembled WGS sequence"/>
</dbReference>
<reference evidence="2" key="1">
    <citation type="submission" date="2020-07" db="EMBL/GenBank/DDBJ databases">
        <title>Clarias magur genome sequencing, assembly and annotation.</title>
        <authorList>
            <person name="Kushwaha B."/>
            <person name="Kumar R."/>
            <person name="Das P."/>
            <person name="Joshi C.G."/>
            <person name="Kumar D."/>
            <person name="Nagpure N.S."/>
            <person name="Pandey M."/>
            <person name="Agarwal S."/>
            <person name="Srivastava S."/>
            <person name="Singh M."/>
            <person name="Sahoo L."/>
            <person name="Jayasankar P."/>
            <person name="Meher P.K."/>
            <person name="Koringa P.G."/>
            <person name="Iquebal M.A."/>
            <person name="Das S.P."/>
            <person name="Bit A."/>
            <person name="Patnaik S."/>
            <person name="Patel N."/>
            <person name="Shah T.M."/>
            <person name="Hinsu A."/>
            <person name="Jena J.K."/>
        </authorList>
    </citation>
    <scope>NUCLEOTIDE SEQUENCE</scope>
    <source>
        <strain evidence="2">CIFAMagur01</strain>
        <tissue evidence="2">Testis</tissue>
    </source>
</reference>
<name>A0A8J4USD1_CLAMG</name>
<feature type="compositionally biased region" description="Basic residues" evidence="1">
    <location>
        <begin position="163"/>
        <end position="178"/>
    </location>
</feature>
<dbReference type="OrthoDB" id="8813321at2759"/>
<protein>
    <submittedName>
        <fullName evidence="2">Ciliary neurotrophic factor-like protein</fullName>
    </submittedName>
</protein>
<dbReference type="GO" id="GO:0005127">
    <property type="term" value="F:ciliary neurotrophic factor receptor binding"/>
    <property type="evidence" value="ECO:0007669"/>
    <property type="project" value="InterPro"/>
</dbReference>
<keyword evidence="3" id="KW-1185">Reference proteome</keyword>
<accession>A0A8J4USD1</accession>
<feature type="non-terminal residue" evidence="2">
    <location>
        <position position="178"/>
    </location>
</feature>
<feature type="compositionally biased region" description="Polar residues" evidence="1">
    <location>
        <begin position="146"/>
        <end position="158"/>
    </location>
</feature>
<dbReference type="InterPro" id="IPR000151">
    <property type="entry name" value="Ciliary_neurotrophic_fac_CNTF"/>
</dbReference>
<evidence type="ECO:0000256" key="1">
    <source>
        <dbReference type="SAM" id="MobiDB-lite"/>
    </source>
</evidence>
<dbReference type="GO" id="GO:0070120">
    <property type="term" value="P:ciliary neurotrophic factor-mediated signaling pathway"/>
    <property type="evidence" value="ECO:0007669"/>
    <property type="project" value="InterPro"/>
</dbReference>
<proteinExistence type="predicted"/>
<dbReference type="InterPro" id="IPR009079">
    <property type="entry name" value="4_helix_cytokine-like_core"/>
</dbReference>